<dbReference type="AlphaFoldDB" id="X0W3L1"/>
<dbReference type="GO" id="GO:0003677">
    <property type="term" value="F:DNA binding"/>
    <property type="evidence" value="ECO:0007669"/>
    <property type="project" value="InterPro"/>
</dbReference>
<evidence type="ECO:0008006" key="3">
    <source>
        <dbReference type="Google" id="ProtNLM"/>
    </source>
</evidence>
<dbReference type="PANTHER" id="PTHR34322">
    <property type="entry name" value="TRANSPOSASE, Y1_TNP DOMAIN-CONTAINING"/>
    <property type="match status" value="1"/>
</dbReference>
<dbReference type="GO" id="GO:0006313">
    <property type="term" value="P:DNA transposition"/>
    <property type="evidence" value="ECO:0007669"/>
    <property type="project" value="InterPro"/>
</dbReference>
<name>X0W3L1_9ZZZZ</name>
<reference evidence="2" key="1">
    <citation type="journal article" date="2014" name="Front. Microbiol.">
        <title>High frequency of phylogenetically diverse reductive dehalogenase-homologous genes in deep subseafloor sedimentary metagenomes.</title>
        <authorList>
            <person name="Kawai M."/>
            <person name="Futagami T."/>
            <person name="Toyoda A."/>
            <person name="Takaki Y."/>
            <person name="Nishi S."/>
            <person name="Hori S."/>
            <person name="Arai W."/>
            <person name="Tsubouchi T."/>
            <person name="Morono Y."/>
            <person name="Uchiyama I."/>
            <person name="Ito T."/>
            <person name="Fujiyama A."/>
            <person name="Inagaki F."/>
            <person name="Takami H."/>
        </authorList>
    </citation>
    <scope>NUCLEOTIDE SEQUENCE</scope>
    <source>
        <strain evidence="2">Expedition CK06-06</strain>
    </source>
</reference>
<sequence>MQKISLSYTQYINKKYNRTGRLWECRFFSAVVDKESYLWLVCRYIEQNPLRAGMTNQATKYKWSSAKINVGLTNSDFVEPIWKKYLDRNEYQRLLAEIIKEKEIRKIRKSTSKGIPLGSRKFLNKMVKQFGKGIIPKPRGNPHRKRKQKHDRAN</sequence>
<dbReference type="Gene3D" id="3.30.70.1290">
    <property type="entry name" value="Transposase IS200-like"/>
    <property type="match status" value="1"/>
</dbReference>
<dbReference type="GO" id="GO:0004803">
    <property type="term" value="F:transposase activity"/>
    <property type="evidence" value="ECO:0007669"/>
    <property type="project" value="InterPro"/>
</dbReference>
<comment type="caution">
    <text evidence="2">The sequence shown here is derived from an EMBL/GenBank/DDBJ whole genome shotgun (WGS) entry which is preliminary data.</text>
</comment>
<feature type="compositionally biased region" description="Basic residues" evidence="1">
    <location>
        <begin position="140"/>
        <end position="154"/>
    </location>
</feature>
<protein>
    <recommendedName>
        <fullName evidence="3">Transposase IS200-like domain-containing protein</fullName>
    </recommendedName>
</protein>
<dbReference type="InterPro" id="IPR036515">
    <property type="entry name" value="Transposase_17_sf"/>
</dbReference>
<proteinExistence type="predicted"/>
<feature type="region of interest" description="Disordered" evidence="1">
    <location>
        <begin position="133"/>
        <end position="154"/>
    </location>
</feature>
<evidence type="ECO:0000313" key="2">
    <source>
        <dbReference type="EMBL" id="GAG25404.1"/>
    </source>
</evidence>
<dbReference type="PANTHER" id="PTHR34322:SF2">
    <property type="entry name" value="TRANSPOSASE IS200-LIKE DOMAIN-CONTAINING PROTEIN"/>
    <property type="match status" value="1"/>
</dbReference>
<evidence type="ECO:0000256" key="1">
    <source>
        <dbReference type="SAM" id="MobiDB-lite"/>
    </source>
</evidence>
<gene>
    <name evidence="2" type="ORF">S01H1_51718</name>
</gene>
<accession>X0W3L1</accession>
<organism evidence="2">
    <name type="scientific">marine sediment metagenome</name>
    <dbReference type="NCBI Taxonomy" id="412755"/>
    <lineage>
        <taxon>unclassified sequences</taxon>
        <taxon>metagenomes</taxon>
        <taxon>ecological metagenomes</taxon>
    </lineage>
</organism>
<dbReference type="EMBL" id="BARS01033390">
    <property type="protein sequence ID" value="GAG25404.1"/>
    <property type="molecule type" value="Genomic_DNA"/>
</dbReference>
<dbReference type="SUPFAM" id="SSF143422">
    <property type="entry name" value="Transposase IS200-like"/>
    <property type="match status" value="1"/>
</dbReference>